<dbReference type="PANTHER" id="PTHR31299:SF0">
    <property type="entry name" value="ESTERASE, PUTATIVE (AFU_ORTHOLOGUE AFUA_1G05850)-RELATED"/>
    <property type="match status" value="1"/>
</dbReference>
<dbReference type="EMBL" id="OFTH01000039">
    <property type="protein sequence ID" value="SOZ69357.1"/>
    <property type="molecule type" value="Genomic_DNA"/>
</dbReference>
<gene>
    <name evidence="1" type="ORF">CBM2613_B140121</name>
</gene>
<dbReference type="Gene3D" id="3.40.1660.10">
    <property type="entry name" value="EreA-like (biosynthetic domain)"/>
    <property type="match status" value="1"/>
</dbReference>
<evidence type="ECO:0000313" key="2">
    <source>
        <dbReference type="Proteomes" id="UP000256952"/>
    </source>
</evidence>
<protein>
    <submittedName>
        <fullName evidence="1">Erythromycin esterase putative exported protein</fullName>
        <ecNumber evidence="1">3.1.1.-</ecNumber>
    </submittedName>
</protein>
<organism evidence="1 2">
    <name type="scientific">Cupriavidus taiwanensis</name>
    <dbReference type="NCBI Taxonomy" id="164546"/>
    <lineage>
        <taxon>Bacteria</taxon>
        <taxon>Pseudomonadati</taxon>
        <taxon>Pseudomonadota</taxon>
        <taxon>Betaproteobacteria</taxon>
        <taxon>Burkholderiales</taxon>
        <taxon>Burkholderiaceae</taxon>
        <taxon>Cupriavidus</taxon>
    </lineage>
</organism>
<dbReference type="InterPro" id="IPR014622">
    <property type="entry name" value="UCP036794_erythomycin"/>
</dbReference>
<dbReference type="CDD" id="cd14728">
    <property type="entry name" value="Ere-like"/>
    <property type="match status" value="1"/>
</dbReference>
<name>A0A976G493_9BURK</name>
<dbReference type="Gene3D" id="3.30.1870.10">
    <property type="entry name" value="EreA-like, domain 2"/>
    <property type="match status" value="1"/>
</dbReference>
<dbReference type="EC" id="3.1.1.-" evidence="1"/>
<dbReference type="AlphaFoldDB" id="A0A976G493"/>
<proteinExistence type="predicted"/>
<dbReference type="GO" id="GO:0016787">
    <property type="term" value="F:hydrolase activity"/>
    <property type="evidence" value="ECO:0007669"/>
    <property type="project" value="UniProtKB-KW"/>
</dbReference>
<comment type="caution">
    <text evidence="1">The sequence shown here is derived from an EMBL/GenBank/DDBJ whole genome shotgun (WGS) entry which is preliminary data.</text>
</comment>
<dbReference type="Pfam" id="PF05139">
    <property type="entry name" value="Erythro_esteras"/>
    <property type="match status" value="1"/>
</dbReference>
<sequence>MPAIRAAMPRHFADPHAVAAIAAATVPWPAVGHAAESPFTGPFANGAAVLADRLGGHRVVLLGESTHGTAEFYHARAALTAHLVARHGFGIIAVEADWPDAAAVDRHVRGRPPRPAESPGAAFTRFPVWMWRNLEVARFIRWLHAHNAALAPARRAGFFGLDIYSLGASMAAVLAYLEGVDPRAAQAARERYGCLEPWRRDPARYGRAVLHGTHADCEDAVVEQLQALLDKRLAYARDGHEDFLDAAQNARLVASAERYYRVMYHGSDDSWNLRDTHMFETLEQLLHAHGPASRAVVWAHNSHIGDALHTEMGTSQGQLNIGQLCREAFGDAAALVGFSTYDGTVAAATSWDGPMEIKQVRPARADSYEHLFHAAGHAQGWTDLRGDGVDDSHGGTVHGELRELLMPARQERFIGVIYRPETELQSHYARAILPRQFDVLAWFDRSSAVPALPAAPAPGAPETWPSGL</sequence>
<reference evidence="1 2" key="1">
    <citation type="submission" date="2018-01" db="EMBL/GenBank/DDBJ databases">
        <authorList>
            <person name="Clerissi C."/>
        </authorList>
    </citation>
    <scope>NUCLEOTIDE SEQUENCE [LARGE SCALE GENOMIC DNA]</scope>
    <source>
        <strain evidence="1">Cupriavidus taiwanensis STM 8556</strain>
    </source>
</reference>
<dbReference type="InterPro" id="IPR052036">
    <property type="entry name" value="Hydrolase/PRTase-associated"/>
</dbReference>
<dbReference type="InterPro" id="IPR007815">
    <property type="entry name" value="Emycin_Estase"/>
</dbReference>
<accession>A0A976G493</accession>
<dbReference type="SUPFAM" id="SSF159501">
    <property type="entry name" value="EreA/ChaN-like"/>
    <property type="match status" value="1"/>
</dbReference>
<dbReference type="PIRSF" id="PIRSF036794">
    <property type="entry name" value="UCP_erythr_ester"/>
    <property type="match status" value="1"/>
</dbReference>
<dbReference type="Proteomes" id="UP000256952">
    <property type="component" value="Chromosome CBM2613_b"/>
</dbReference>
<evidence type="ECO:0000313" key="1">
    <source>
        <dbReference type="EMBL" id="SOZ69357.1"/>
    </source>
</evidence>
<dbReference type="PANTHER" id="PTHR31299">
    <property type="entry name" value="ESTERASE, PUTATIVE (AFU_ORTHOLOGUE AFUA_1G05850)-RELATED"/>
    <property type="match status" value="1"/>
</dbReference>
<keyword evidence="1" id="KW-0378">Hydrolase</keyword>
<dbReference type="GO" id="GO:0046677">
    <property type="term" value="P:response to antibiotic"/>
    <property type="evidence" value="ECO:0007669"/>
    <property type="project" value="InterPro"/>
</dbReference>